<dbReference type="Pfam" id="PF21982">
    <property type="entry name" value="RecX_HTH1"/>
    <property type="match status" value="1"/>
</dbReference>
<dbReference type="GO" id="GO:0006282">
    <property type="term" value="P:regulation of DNA repair"/>
    <property type="evidence" value="ECO:0007669"/>
    <property type="project" value="UniProtKB-UniRule"/>
</dbReference>
<evidence type="ECO:0000256" key="2">
    <source>
        <dbReference type="ARBA" id="ARBA00004496"/>
    </source>
</evidence>
<keyword evidence="13" id="KW-1185">Reference proteome</keyword>
<feature type="domain" description="RecX second three-helical" evidence="9">
    <location>
        <begin position="125"/>
        <end position="166"/>
    </location>
</feature>
<dbReference type="Proteomes" id="UP000198668">
    <property type="component" value="Unassembled WGS sequence"/>
</dbReference>
<dbReference type="HAMAP" id="MF_01114">
    <property type="entry name" value="RecX"/>
    <property type="match status" value="1"/>
</dbReference>
<evidence type="ECO:0000259" key="9">
    <source>
        <dbReference type="Pfam" id="PF02631"/>
    </source>
</evidence>
<feature type="coiled-coil region" evidence="7">
    <location>
        <begin position="172"/>
        <end position="199"/>
    </location>
</feature>
<evidence type="ECO:0000256" key="4">
    <source>
        <dbReference type="ARBA" id="ARBA00018111"/>
    </source>
</evidence>
<dbReference type="OrthoDB" id="5421057at2"/>
<dbReference type="InterPro" id="IPR053925">
    <property type="entry name" value="RecX_HTH_3rd"/>
</dbReference>
<dbReference type="PANTHER" id="PTHR33602:SF1">
    <property type="entry name" value="REGULATORY PROTEIN RECX FAMILY PROTEIN"/>
    <property type="match status" value="1"/>
</dbReference>
<evidence type="ECO:0000256" key="5">
    <source>
        <dbReference type="ARBA" id="ARBA00022490"/>
    </source>
</evidence>
<dbReference type="PANTHER" id="PTHR33602">
    <property type="entry name" value="REGULATORY PROTEIN RECX FAMILY PROTEIN"/>
    <property type="match status" value="1"/>
</dbReference>
<dbReference type="NCBIfam" id="NF010733">
    <property type="entry name" value="PRK14135.1"/>
    <property type="match status" value="1"/>
</dbReference>
<evidence type="ECO:0000256" key="6">
    <source>
        <dbReference type="HAMAP-Rule" id="MF_01114"/>
    </source>
</evidence>
<feature type="compositionally biased region" description="Basic and acidic residues" evidence="8">
    <location>
        <begin position="1"/>
        <end position="12"/>
    </location>
</feature>
<evidence type="ECO:0000256" key="3">
    <source>
        <dbReference type="ARBA" id="ARBA00009695"/>
    </source>
</evidence>
<sequence>MKKGAYDLEAKPESSQQSVPKITKIETQKRKGRYNVYLDGEYAFPVGEGVLIRHALYKGMEISKELQQQLETEDVYSKAYSRALDYLSHQLRSEKEIRDDLRKHEFPFEAVEKVLAQLKEMNYVDDLMYAESYTRTAANLSGKGPYAIRQELKKRGVKETDIEQALLEYPIEQRIENGIQLAEKAIRRAKNQSSRETENKVRQHLAQKGFNGDEITEVMHQLAIEKDEDEEYEALKIQGEKIWRKQAKLVGRAKIQKVKSALYQKGFPGDLINRFINDKEMDEEV</sequence>
<keyword evidence="5 6" id="KW-0963">Cytoplasm</keyword>
<evidence type="ECO:0000313" key="13">
    <source>
        <dbReference type="Proteomes" id="UP000198668"/>
    </source>
</evidence>
<comment type="subcellular location">
    <subcellularLocation>
        <location evidence="2 6">Cytoplasm</location>
    </subcellularLocation>
</comment>
<keyword evidence="7" id="KW-0175">Coiled coil</keyword>
<feature type="domain" description="RecX first three-helical" evidence="11">
    <location>
        <begin position="79"/>
        <end position="118"/>
    </location>
</feature>
<evidence type="ECO:0000259" key="11">
    <source>
        <dbReference type="Pfam" id="PF21982"/>
    </source>
</evidence>
<dbReference type="InterPro" id="IPR053926">
    <property type="entry name" value="RecX_HTH_1st"/>
</dbReference>
<feature type="domain" description="RecX third three-helical" evidence="10">
    <location>
        <begin position="173"/>
        <end position="219"/>
    </location>
</feature>
<name>A0A1I3AV57_9LACT</name>
<dbReference type="InterPro" id="IPR003783">
    <property type="entry name" value="Regulatory_RecX"/>
</dbReference>
<evidence type="ECO:0000256" key="8">
    <source>
        <dbReference type="SAM" id="MobiDB-lite"/>
    </source>
</evidence>
<organism evidence="12 13">
    <name type="scientific">Pisciglobus halotolerans</name>
    <dbReference type="NCBI Taxonomy" id="745365"/>
    <lineage>
        <taxon>Bacteria</taxon>
        <taxon>Bacillati</taxon>
        <taxon>Bacillota</taxon>
        <taxon>Bacilli</taxon>
        <taxon>Lactobacillales</taxon>
        <taxon>Carnobacteriaceae</taxon>
    </lineage>
</organism>
<dbReference type="Pfam" id="PF02631">
    <property type="entry name" value="RecX_HTH2"/>
    <property type="match status" value="1"/>
</dbReference>
<accession>A0A1I3AV57</accession>
<evidence type="ECO:0000256" key="7">
    <source>
        <dbReference type="SAM" id="Coils"/>
    </source>
</evidence>
<dbReference type="Pfam" id="PF21981">
    <property type="entry name" value="RecX_HTH3"/>
    <property type="match status" value="2"/>
</dbReference>
<dbReference type="EMBL" id="FOQE01000002">
    <property type="protein sequence ID" value="SFH53912.1"/>
    <property type="molecule type" value="Genomic_DNA"/>
</dbReference>
<dbReference type="RefSeq" id="WP_052181838.1">
    <property type="nucleotide sequence ID" value="NZ_FOQE01000002.1"/>
</dbReference>
<evidence type="ECO:0000313" key="12">
    <source>
        <dbReference type="EMBL" id="SFH53912.1"/>
    </source>
</evidence>
<dbReference type="InterPro" id="IPR053924">
    <property type="entry name" value="RecX_HTH_2nd"/>
</dbReference>
<comment type="function">
    <text evidence="1 6">Modulates RecA activity.</text>
</comment>
<evidence type="ECO:0000259" key="10">
    <source>
        <dbReference type="Pfam" id="PF21981"/>
    </source>
</evidence>
<proteinExistence type="inferred from homology"/>
<protein>
    <recommendedName>
        <fullName evidence="4 6">Regulatory protein RecX</fullName>
    </recommendedName>
</protein>
<evidence type="ECO:0000256" key="1">
    <source>
        <dbReference type="ARBA" id="ARBA00003529"/>
    </source>
</evidence>
<reference evidence="12 13" key="1">
    <citation type="submission" date="2016-10" db="EMBL/GenBank/DDBJ databases">
        <authorList>
            <person name="de Groot N.N."/>
        </authorList>
    </citation>
    <scope>NUCLEOTIDE SEQUENCE [LARGE SCALE GENOMIC DNA]</scope>
    <source>
        <strain evidence="12 13">DSM 27630</strain>
    </source>
</reference>
<feature type="region of interest" description="Disordered" evidence="8">
    <location>
        <begin position="1"/>
        <end position="20"/>
    </location>
</feature>
<comment type="similarity">
    <text evidence="3 6">Belongs to the RecX family.</text>
</comment>
<dbReference type="Gene3D" id="1.10.10.10">
    <property type="entry name" value="Winged helix-like DNA-binding domain superfamily/Winged helix DNA-binding domain"/>
    <property type="match status" value="4"/>
</dbReference>
<dbReference type="AlphaFoldDB" id="A0A1I3AV57"/>
<gene>
    <name evidence="6" type="primary">recX</name>
    <name evidence="12" type="ORF">SAMN04489868_10225</name>
</gene>
<dbReference type="InterPro" id="IPR036388">
    <property type="entry name" value="WH-like_DNA-bd_sf"/>
</dbReference>
<dbReference type="GO" id="GO:0005737">
    <property type="term" value="C:cytoplasm"/>
    <property type="evidence" value="ECO:0007669"/>
    <property type="project" value="UniProtKB-SubCell"/>
</dbReference>
<feature type="domain" description="RecX third three-helical" evidence="10">
    <location>
        <begin position="229"/>
        <end position="276"/>
    </location>
</feature>